<accession>A0A2S0VS72</accession>
<reference evidence="1 2" key="1">
    <citation type="submission" date="2018-01" db="EMBL/GenBank/DDBJ databases">
        <title>Genome sequence of a Cantenovulum-like bacteria.</title>
        <authorList>
            <person name="Tan W.R."/>
            <person name="Lau N.-S."/>
            <person name="Go F."/>
            <person name="Amirul A.-A.A."/>
        </authorList>
    </citation>
    <scope>NUCLEOTIDE SEQUENCE [LARGE SCALE GENOMIC DNA]</scope>
    <source>
        <strain evidence="1 2">CCB-QB4</strain>
    </source>
</reference>
<evidence type="ECO:0000313" key="1">
    <source>
        <dbReference type="EMBL" id="AWB67022.1"/>
    </source>
</evidence>
<dbReference type="RefSeq" id="WP_108603071.1">
    <property type="nucleotide sequence ID" value="NZ_CP026604.1"/>
</dbReference>
<dbReference type="KEGG" id="cate:C2869_11485"/>
<sequence length="364" mass="41091">MFSIPVSADNWNKEKNELNSSLTFEHNSNLFNSQVKTADSSLRLAADYNLVKLFEGYGIQLPVNINRVTYQDNKQLNNTAYSVSPAARLFLSESSNLEFNVYKAETYSLPGQQANEFNQNAAIYKTDNQSASVGLKLGKAPQQAFLNSQLALTERSRDSIENNQAQKIRSAKLALTYGFKISEDTYFLSNLGFDDESRQQQDSQHGQLGLGFYTKAGGSHNLSFIIGKYQREQDNRQDGIYWQLQDNWQIAENIGLTLSSYQLSEVSYETNSLSQLRIQNSAGLTYIASNEHQLNIGLSHNKVELENDSQTSSQINLSLGWHWQLLDYFSVSSSIKTNQSKYDFANIDAKIDQTLASIRGHFSW</sequence>
<dbReference type="OrthoDB" id="6292082at2"/>
<dbReference type="EMBL" id="CP026604">
    <property type="protein sequence ID" value="AWB67022.1"/>
    <property type="molecule type" value="Genomic_DNA"/>
</dbReference>
<gene>
    <name evidence="1" type="ORF">C2869_11485</name>
</gene>
<dbReference type="Proteomes" id="UP000244441">
    <property type="component" value="Chromosome"/>
</dbReference>
<evidence type="ECO:0000313" key="2">
    <source>
        <dbReference type="Proteomes" id="UP000244441"/>
    </source>
</evidence>
<name>A0A2S0VS72_9ALTE</name>
<organism evidence="1 2">
    <name type="scientific">Saccharobesus litoralis</name>
    <dbReference type="NCBI Taxonomy" id="2172099"/>
    <lineage>
        <taxon>Bacteria</taxon>
        <taxon>Pseudomonadati</taxon>
        <taxon>Pseudomonadota</taxon>
        <taxon>Gammaproteobacteria</taxon>
        <taxon>Alteromonadales</taxon>
        <taxon>Alteromonadaceae</taxon>
        <taxon>Saccharobesus</taxon>
    </lineage>
</organism>
<dbReference type="AlphaFoldDB" id="A0A2S0VS72"/>
<proteinExistence type="predicted"/>
<protein>
    <submittedName>
        <fullName evidence="1">Uncharacterized protein</fullName>
    </submittedName>
</protein>
<keyword evidence="2" id="KW-1185">Reference proteome</keyword>